<accession>A0A9N9KUI6</accession>
<evidence type="ECO:0000313" key="1">
    <source>
        <dbReference type="EMBL" id="CAG8954520.1"/>
    </source>
</evidence>
<dbReference type="AlphaFoldDB" id="A0A9N9KUI6"/>
<keyword evidence="2" id="KW-1185">Reference proteome</keyword>
<protein>
    <submittedName>
        <fullName evidence="1">Uncharacterized protein</fullName>
    </submittedName>
</protein>
<gene>
    <name evidence="1" type="ORF">HYFRA_00004434</name>
</gene>
<comment type="caution">
    <text evidence="1">The sequence shown here is derived from an EMBL/GenBank/DDBJ whole genome shotgun (WGS) entry which is preliminary data.</text>
</comment>
<dbReference type="EMBL" id="CAJVRL010000057">
    <property type="protein sequence ID" value="CAG8954520.1"/>
    <property type="molecule type" value="Genomic_DNA"/>
</dbReference>
<evidence type="ECO:0000313" key="2">
    <source>
        <dbReference type="Proteomes" id="UP000696280"/>
    </source>
</evidence>
<dbReference type="Proteomes" id="UP000696280">
    <property type="component" value="Unassembled WGS sequence"/>
</dbReference>
<name>A0A9N9KUI6_9HELO</name>
<reference evidence="1" key="1">
    <citation type="submission" date="2021-07" db="EMBL/GenBank/DDBJ databases">
        <authorList>
            <person name="Durling M."/>
        </authorList>
    </citation>
    <scope>NUCLEOTIDE SEQUENCE</scope>
</reference>
<proteinExistence type="predicted"/>
<organism evidence="1 2">
    <name type="scientific">Hymenoscyphus fraxineus</name>
    <dbReference type="NCBI Taxonomy" id="746836"/>
    <lineage>
        <taxon>Eukaryota</taxon>
        <taxon>Fungi</taxon>
        <taxon>Dikarya</taxon>
        <taxon>Ascomycota</taxon>
        <taxon>Pezizomycotina</taxon>
        <taxon>Leotiomycetes</taxon>
        <taxon>Helotiales</taxon>
        <taxon>Helotiaceae</taxon>
        <taxon>Hymenoscyphus</taxon>
    </lineage>
</organism>
<sequence>MTDSNGWLLVYTPKEIRTILSTCDRLHDLRCTIPTIRDQKFYVTCDVYILLDIDNSNRQRLPGCGLAVTVESVKMQMKFCGSHGIY</sequence>